<evidence type="ECO:0000313" key="1">
    <source>
        <dbReference type="EMBL" id="APU68603.1"/>
    </source>
</evidence>
<sequence>MKFASLREDIANNSLYILYFIIGGYNNYPIRHSQKFCTNVCKLNLRNFKF</sequence>
<dbReference type="EMBL" id="CP016359">
    <property type="protein sequence ID" value="APU68603.1"/>
    <property type="molecule type" value="Genomic_DNA"/>
</dbReference>
<dbReference type="STRING" id="1229726.GRFL_1879"/>
<name>A0A1L7I5Z5_9FLAO</name>
<dbReference type="Proteomes" id="UP000186230">
    <property type="component" value="Chromosome"/>
</dbReference>
<evidence type="ECO:0000313" key="2">
    <source>
        <dbReference type="Proteomes" id="UP000186230"/>
    </source>
</evidence>
<proteinExistence type="predicted"/>
<dbReference type="AlphaFoldDB" id="A0A1L7I5Z5"/>
<reference evidence="1 2" key="1">
    <citation type="submission" date="2016-07" db="EMBL/GenBank/DDBJ databases">
        <title>Multi-omics approach to identify versatile polysaccharide utilization systems of a marine flavobacterium Gramella flava.</title>
        <authorList>
            <person name="Tang K."/>
        </authorList>
    </citation>
    <scope>NUCLEOTIDE SEQUENCE [LARGE SCALE GENOMIC DNA]</scope>
    <source>
        <strain evidence="1 2">JLT2011</strain>
    </source>
</reference>
<accession>A0A1L7I5Z5</accession>
<organism evidence="1 2">
    <name type="scientific">Christiangramia flava JLT2011</name>
    <dbReference type="NCBI Taxonomy" id="1229726"/>
    <lineage>
        <taxon>Bacteria</taxon>
        <taxon>Pseudomonadati</taxon>
        <taxon>Bacteroidota</taxon>
        <taxon>Flavobacteriia</taxon>
        <taxon>Flavobacteriales</taxon>
        <taxon>Flavobacteriaceae</taxon>
        <taxon>Christiangramia</taxon>
    </lineage>
</organism>
<protein>
    <submittedName>
        <fullName evidence="1">Uncharacterized protein</fullName>
    </submittedName>
</protein>
<dbReference type="KEGG" id="gfl:GRFL_1879"/>
<keyword evidence="2" id="KW-1185">Reference proteome</keyword>
<gene>
    <name evidence="1" type="ORF">GRFL_1879</name>
</gene>